<dbReference type="Proteomes" id="UP000199013">
    <property type="component" value="Unassembled WGS sequence"/>
</dbReference>
<dbReference type="EMBL" id="FLUV01002421">
    <property type="protein sequence ID" value="SBW28689.1"/>
    <property type="molecule type" value="Genomic_DNA"/>
</dbReference>
<evidence type="ECO:0000313" key="2">
    <source>
        <dbReference type="Proteomes" id="UP000199013"/>
    </source>
</evidence>
<dbReference type="AlphaFoldDB" id="A0A1C3PFW8"/>
<dbReference type="GO" id="GO:0033014">
    <property type="term" value="P:tetrapyrrole biosynthetic process"/>
    <property type="evidence" value="ECO:0007669"/>
    <property type="project" value="InterPro"/>
</dbReference>
<dbReference type="SUPFAM" id="SSF69618">
    <property type="entry name" value="HemD-like"/>
    <property type="match status" value="1"/>
</dbReference>
<sequence>MGRRTAAACRHAGIRVDAVATEPGIHPLAVAVTAAVTVTRARSGRGNGR</sequence>
<reference evidence="2" key="1">
    <citation type="submission" date="2016-02" db="EMBL/GenBank/DDBJ databases">
        <authorList>
            <person name="Wibberg D."/>
        </authorList>
    </citation>
    <scope>NUCLEOTIDE SEQUENCE [LARGE SCALE GENOMIC DNA]</scope>
</reference>
<organism evidence="1 2">
    <name type="scientific">Candidatus Protofrankia californiensis</name>
    <dbReference type="NCBI Taxonomy" id="1839754"/>
    <lineage>
        <taxon>Bacteria</taxon>
        <taxon>Bacillati</taxon>
        <taxon>Actinomycetota</taxon>
        <taxon>Actinomycetes</taxon>
        <taxon>Frankiales</taxon>
        <taxon>Frankiaceae</taxon>
        <taxon>Protofrankia</taxon>
    </lineage>
</organism>
<dbReference type="InterPro" id="IPR036108">
    <property type="entry name" value="4pyrrol_syn_uPrphyn_synt_sf"/>
</dbReference>
<gene>
    <name evidence="1" type="ORF">FDG2_5867</name>
</gene>
<proteinExistence type="predicted"/>
<protein>
    <submittedName>
        <fullName evidence="1">Uncharacterized protein</fullName>
    </submittedName>
</protein>
<keyword evidence="2" id="KW-1185">Reference proteome</keyword>
<evidence type="ECO:0000313" key="1">
    <source>
        <dbReference type="EMBL" id="SBW28689.1"/>
    </source>
</evidence>
<name>A0A1C3PFW8_9ACTN</name>
<accession>A0A1C3PFW8</accession>
<dbReference type="GO" id="GO:0004852">
    <property type="term" value="F:uroporphyrinogen-III synthase activity"/>
    <property type="evidence" value="ECO:0007669"/>
    <property type="project" value="InterPro"/>
</dbReference>